<dbReference type="FunCoup" id="A0A6P8YES6">
    <property type="interactions" value="900"/>
</dbReference>
<dbReference type="KEGG" id="tpal:117641594"/>
<evidence type="ECO:0000259" key="1">
    <source>
        <dbReference type="PROSITE" id="PS50908"/>
    </source>
</evidence>
<dbReference type="CDD" id="cd23816">
    <property type="entry name" value="RWD_RWDD1"/>
    <property type="match status" value="1"/>
</dbReference>
<dbReference type="InterPro" id="IPR040213">
    <property type="entry name" value="GIR2-like"/>
</dbReference>
<dbReference type="SUPFAM" id="SSF54495">
    <property type="entry name" value="UBC-like"/>
    <property type="match status" value="1"/>
</dbReference>
<sequence length="238" mass="27776">MNYQEEQNNEFEALESIYSEELEVLSRTAPIKFQIPVKSEEYDGEAGTGYACTLKFTYTERYPEEPPEIEIEDMEHFGDEDEIRLKDHLIEQAESILGEVMVFTLVSAAQEWLSSTWDNAKKSAEDERERRLREEEEAEHKRFEGTLVNPETFYAWKAKFDAEFAHLKASRQKDTGKLTGREMFMVDKTLIESDLKFLEDSEDSKPFDDDNVKVEVDEDLFKDVEELDIGDEEFSDSD</sequence>
<keyword evidence="2" id="KW-1185">Reference proteome</keyword>
<dbReference type="GeneID" id="117641594"/>
<organism evidence="3">
    <name type="scientific">Thrips palmi</name>
    <name type="common">Melon thrips</name>
    <dbReference type="NCBI Taxonomy" id="161013"/>
    <lineage>
        <taxon>Eukaryota</taxon>
        <taxon>Metazoa</taxon>
        <taxon>Ecdysozoa</taxon>
        <taxon>Arthropoda</taxon>
        <taxon>Hexapoda</taxon>
        <taxon>Insecta</taxon>
        <taxon>Pterygota</taxon>
        <taxon>Neoptera</taxon>
        <taxon>Paraneoptera</taxon>
        <taxon>Thysanoptera</taxon>
        <taxon>Terebrantia</taxon>
        <taxon>Thripoidea</taxon>
        <taxon>Thripidae</taxon>
        <taxon>Thrips</taxon>
    </lineage>
</organism>
<dbReference type="Proteomes" id="UP000515158">
    <property type="component" value="Unplaced"/>
</dbReference>
<dbReference type="Gene3D" id="3.10.110.10">
    <property type="entry name" value="Ubiquitin Conjugating Enzyme"/>
    <property type="match status" value="1"/>
</dbReference>
<dbReference type="InterPro" id="IPR016135">
    <property type="entry name" value="UBQ-conjugating_enzyme/RWD"/>
</dbReference>
<dbReference type="AlphaFoldDB" id="A0A6P8YES6"/>
<reference evidence="3" key="1">
    <citation type="submission" date="2025-08" db="UniProtKB">
        <authorList>
            <consortium name="RefSeq"/>
        </authorList>
    </citation>
    <scope>IDENTIFICATION</scope>
    <source>
        <tissue evidence="3">Total insect</tissue>
    </source>
</reference>
<name>A0A6P8YES6_THRPL</name>
<proteinExistence type="predicted"/>
<dbReference type="Pfam" id="PF16543">
    <property type="entry name" value="DFRP_C"/>
    <property type="match status" value="1"/>
</dbReference>
<evidence type="ECO:0000313" key="3">
    <source>
        <dbReference type="RefSeq" id="XP_034234951.1"/>
    </source>
</evidence>
<dbReference type="SMART" id="SM00591">
    <property type="entry name" value="RWD"/>
    <property type="match status" value="1"/>
</dbReference>
<dbReference type="InParanoid" id="A0A6P8YES6"/>
<dbReference type="OrthoDB" id="277175at2759"/>
<dbReference type="InterPro" id="IPR006575">
    <property type="entry name" value="RWD_dom"/>
</dbReference>
<dbReference type="PROSITE" id="PS50908">
    <property type="entry name" value="RWD"/>
    <property type="match status" value="1"/>
</dbReference>
<accession>A0A6P8YES6</accession>
<dbReference type="FunFam" id="3.10.110.10:FF:000075">
    <property type="entry name" value="RWD domain-containing protein (Gir2)"/>
    <property type="match status" value="1"/>
</dbReference>
<evidence type="ECO:0000313" key="2">
    <source>
        <dbReference type="Proteomes" id="UP000515158"/>
    </source>
</evidence>
<dbReference type="Pfam" id="PF05773">
    <property type="entry name" value="RWD"/>
    <property type="match status" value="1"/>
</dbReference>
<gene>
    <name evidence="3" type="primary">LOC117641594</name>
</gene>
<dbReference type="PANTHER" id="PTHR12292">
    <property type="entry name" value="RWD DOMAIN-CONTAINING PROTEIN"/>
    <property type="match status" value="1"/>
</dbReference>
<protein>
    <submittedName>
        <fullName evidence="3">RWD domain-containing protein 1</fullName>
    </submittedName>
</protein>
<feature type="domain" description="RWD" evidence="1">
    <location>
        <begin position="9"/>
        <end position="116"/>
    </location>
</feature>
<dbReference type="InterPro" id="IPR032378">
    <property type="entry name" value="ZC3H15/TMA46_C"/>
</dbReference>
<dbReference type="RefSeq" id="XP_034234951.1">
    <property type="nucleotide sequence ID" value="XM_034379060.1"/>
</dbReference>